<gene>
    <name evidence="1" type="ORF">Hypma_015039</name>
</gene>
<dbReference type="EMBL" id="LUEZ02000010">
    <property type="protein sequence ID" value="RDB28677.1"/>
    <property type="molecule type" value="Genomic_DNA"/>
</dbReference>
<evidence type="ECO:0000313" key="2">
    <source>
        <dbReference type="Proteomes" id="UP000076154"/>
    </source>
</evidence>
<dbReference type="InParanoid" id="A0A369K753"/>
<evidence type="ECO:0000313" key="1">
    <source>
        <dbReference type="EMBL" id="RDB28677.1"/>
    </source>
</evidence>
<sequence length="85" mass="9269">MAEFVKFVKFVPSSFALSPTSHWSEALENALSTLSAAWSSTVHTSISEALEPSCLRPFRSMSPQDAVHDTLPMAGLQKMAVFNLP</sequence>
<organism evidence="1 2">
    <name type="scientific">Hypsizygus marmoreus</name>
    <name type="common">White beech mushroom</name>
    <name type="synonym">Agaricus marmoreus</name>
    <dbReference type="NCBI Taxonomy" id="39966"/>
    <lineage>
        <taxon>Eukaryota</taxon>
        <taxon>Fungi</taxon>
        <taxon>Dikarya</taxon>
        <taxon>Basidiomycota</taxon>
        <taxon>Agaricomycotina</taxon>
        <taxon>Agaricomycetes</taxon>
        <taxon>Agaricomycetidae</taxon>
        <taxon>Agaricales</taxon>
        <taxon>Tricholomatineae</taxon>
        <taxon>Lyophyllaceae</taxon>
        <taxon>Hypsizygus</taxon>
    </lineage>
</organism>
<dbReference type="Proteomes" id="UP000076154">
    <property type="component" value="Unassembled WGS sequence"/>
</dbReference>
<proteinExistence type="predicted"/>
<dbReference type="AlphaFoldDB" id="A0A369K753"/>
<keyword evidence="2" id="KW-1185">Reference proteome</keyword>
<comment type="caution">
    <text evidence="1">The sequence shown here is derived from an EMBL/GenBank/DDBJ whole genome shotgun (WGS) entry which is preliminary data.</text>
</comment>
<protein>
    <submittedName>
        <fullName evidence="1">Uncharacterized protein</fullName>
    </submittedName>
</protein>
<reference evidence="1" key="1">
    <citation type="submission" date="2018-04" db="EMBL/GenBank/DDBJ databases">
        <title>Whole genome sequencing of Hypsizygus marmoreus.</title>
        <authorList>
            <person name="Choi I.-G."/>
            <person name="Min B."/>
            <person name="Kim J.-G."/>
            <person name="Kim S."/>
            <person name="Oh Y.-L."/>
            <person name="Kong W.-S."/>
            <person name="Park H."/>
            <person name="Jeong J."/>
            <person name="Song E.-S."/>
        </authorList>
    </citation>
    <scope>NUCLEOTIDE SEQUENCE [LARGE SCALE GENOMIC DNA]</scope>
    <source>
        <strain evidence="1">51987-8</strain>
    </source>
</reference>
<name>A0A369K753_HYPMA</name>
<accession>A0A369K753</accession>